<reference evidence="3 4" key="1">
    <citation type="journal article" date="2016" name="Nat. Commun.">
        <title>Thousands of microbial genomes shed light on interconnected biogeochemical processes in an aquifer system.</title>
        <authorList>
            <person name="Anantharaman K."/>
            <person name="Brown C.T."/>
            <person name="Hug L.A."/>
            <person name="Sharon I."/>
            <person name="Castelle C.J."/>
            <person name="Probst A.J."/>
            <person name="Thomas B.C."/>
            <person name="Singh A."/>
            <person name="Wilkins M.J."/>
            <person name="Karaoz U."/>
            <person name="Brodie E.L."/>
            <person name="Williams K.H."/>
            <person name="Hubbard S.S."/>
            <person name="Banfield J.F."/>
        </authorList>
    </citation>
    <scope>NUCLEOTIDE SEQUENCE [LARGE SCALE GENOMIC DNA]</scope>
</reference>
<feature type="signal peptide" evidence="1">
    <location>
        <begin position="1"/>
        <end position="24"/>
    </location>
</feature>
<evidence type="ECO:0000313" key="3">
    <source>
        <dbReference type="EMBL" id="OGM79294.1"/>
    </source>
</evidence>
<evidence type="ECO:0000256" key="1">
    <source>
        <dbReference type="SAM" id="SignalP"/>
    </source>
</evidence>
<evidence type="ECO:0000259" key="2">
    <source>
        <dbReference type="Pfam" id="PF18915"/>
    </source>
</evidence>
<organism evidence="3 4">
    <name type="scientific">Candidatus Woesebacteria bacterium RIFOXYB1_FULL_38_16</name>
    <dbReference type="NCBI Taxonomy" id="1802538"/>
    <lineage>
        <taxon>Bacteria</taxon>
        <taxon>Candidatus Woeseibacteriota</taxon>
    </lineage>
</organism>
<dbReference type="Proteomes" id="UP000178999">
    <property type="component" value="Unassembled WGS sequence"/>
</dbReference>
<dbReference type="AlphaFoldDB" id="A0A1F8CSJ5"/>
<dbReference type="STRING" id="1802538.A2382_00725"/>
<keyword evidence="1" id="KW-0732">Signal</keyword>
<comment type="caution">
    <text evidence="3">The sequence shown here is derived from an EMBL/GenBank/DDBJ whole genome shotgun (WGS) entry which is preliminary data.</text>
</comment>
<gene>
    <name evidence="3" type="ORF">A2382_00725</name>
</gene>
<feature type="domain" description="DUF5667" evidence="2">
    <location>
        <begin position="36"/>
        <end position="116"/>
    </location>
</feature>
<dbReference type="Pfam" id="PF18915">
    <property type="entry name" value="DUF5667"/>
    <property type="match status" value="1"/>
</dbReference>
<sequence length="161" mass="19200">MLKQIFTLALLTTLFITFPSHLKAQDVTPEKINPSDSYSYSVKRLKEKLSFFFAFSKEKKYTHYQKMLDRRLSELDFILTNKDGAYIQTATQRYSAHAGKLTEFLISSKLTNHYEETINKFLKHRNYIERLSLQYDTTTAEWRFVKYDLDYLDTYTSQLKE</sequence>
<dbReference type="EMBL" id="MGHY01000018">
    <property type="protein sequence ID" value="OGM79294.1"/>
    <property type="molecule type" value="Genomic_DNA"/>
</dbReference>
<protein>
    <recommendedName>
        <fullName evidence="2">DUF5667 domain-containing protein</fullName>
    </recommendedName>
</protein>
<dbReference type="InterPro" id="IPR043725">
    <property type="entry name" value="DUF5667"/>
</dbReference>
<proteinExistence type="predicted"/>
<accession>A0A1F8CSJ5</accession>
<name>A0A1F8CSJ5_9BACT</name>
<feature type="chain" id="PRO_5009535104" description="DUF5667 domain-containing protein" evidence="1">
    <location>
        <begin position="25"/>
        <end position="161"/>
    </location>
</feature>
<evidence type="ECO:0000313" key="4">
    <source>
        <dbReference type="Proteomes" id="UP000178999"/>
    </source>
</evidence>